<dbReference type="CDD" id="cd00200">
    <property type="entry name" value="WD40"/>
    <property type="match status" value="1"/>
</dbReference>
<sequence>MKGRNKRFVKDSSSTPEASAPLVTSVASTSITDTPGTEGGPVRRTMTTRSRKRAAPGAPPPSHSPAEGERVGVFNHTSKLPKRKDIQPEHHDNPSVNTELNQTDEDTPSVVSAGALTMNGSSRGGSSSSNNDQTSRKAFSSQPDTDEPSLRATTTAIESRAPFRSRPDDFLRSPPGLRSPPPQGLRSPSGLRSPPGLKSPIRKFFYDRYIPAREGELAEKYNRLPGTPTTPLMQEGMRRSSISTTPGQAESGHQTIDHHKRAMHEAHDSLIASQMQMTGTRHGPVSSIPRRLFEFSSTTTQNVQHHDSPNRQVYQEATVTQEARKVLLNPTKSIRQINKVPFKILDAPELRDDFYLNLVDWSSQNVLGVGLGSCVYLWSAMTSSVNLLCDLGANDSVTSISWVSSGAHLAIGTEGGAVQLWDVQASQRIRTMTGHTGRVGALAWNDHTLTSGSRDRNIYHRDVRAPGMWQHKLVGHDREVCGLKWSNNGSQLASGGNDNRLMVWGQGSTTPTFTFHDHTAAVKAIDWSPHEANLLASGGGTADRHIRFWNTSTGKAISATDTGSQVCNLAWSKTSRELVSTHGFQQNQVLVWKYPQMQQLASLPGHQMRVLYLALSPDGQTIVTGAGDETLRFWNVFQKSKSDKSEDDDTSFSLPIPQTTLR</sequence>
<dbReference type="Pfam" id="PF24807">
    <property type="entry name" value="WD40_CDC20-Fz"/>
    <property type="match status" value="1"/>
</dbReference>
<feature type="compositionally biased region" description="Polar residues" evidence="6">
    <location>
        <begin position="25"/>
        <end position="35"/>
    </location>
</feature>
<dbReference type="GO" id="GO:0005680">
    <property type="term" value="C:anaphase-promoting complex"/>
    <property type="evidence" value="ECO:0007669"/>
    <property type="project" value="TreeGrafter"/>
</dbReference>
<dbReference type="SUPFAM" id="SSF50978">
    <property type="entry name" value="WD40 repeat-like"/>
    <property type="match status" value="1"/>
</dbReference>
<feature type="compositionally biased region" description="Polar residues" evidence="6">
    <location>
        <begin position="652"/>
        <end position="662"/>
    </location>
</feature>
<keyword evidence="4" id="KW-0131">Cell cycle</keyword>
<reference evidence="8" key="2">
    <citation type="journal article" date="2022" name="Microbiol. Resour. Announc.">
        <title>Whole-Genome Sequence of Entomortierella parvispora E1425, a Mucoromycotan Fungus Associated with Burkholderiaceae-Related Endosymbiotic Bacteria.</title>
        <authorList>
            <person name="Herlambang A."/>
            <person name="Guo Y."/>
            <person name="Takashima Y."/>
            <person name="Narisawa K."/>
            <person name="Ohta H."/>
            <person name="Nishizawa T."/>
        </authorList>
    </citation>
    <scope>NUCLEOTIDE SEQUENCE</scope>
    <source>
        <strain evidence="8">E1425</strain>
    </source>
</reference>
<dbReference type="InterPro" id="IPR019775">
    <property type="entry name" value="WD40_repeat_CS"/>
</dbReference>
<dbReference type="InterPro" id="IPR015943">
    <property type="entry name" value="WD40/YVTN_repeat-like_dom_sf"/>
</dbReference>
<dbReference type="SMART" id="SM00320">
    <property type="entry name" value="WD40"/>
    <property type="match status" value="5"/>
</dbReference>
<evidence type="ECO:0000256" key="5">
    <source>
        <dbReference type="PROSITE-ProRule" id="PRU00221"/>
    </source>
</evidence>
<evidence type="ECO:0000256" key="4">
    <source>
        <dbReference type="ARBA" id="ARBA00023306"/>
    </source>
</evidence>
<feature type="region of interest" description="Disordered" evidence="6">
    <location>
        <begin position="1"/>
        <end position="200"/>
    </location>
</feature>
<feature type="repeat" description="WD" evidence="5">
    <location>
        <begin position="603"/>
        <end position="636"/>
    </location>
</feature>
<dbReference type="PANTHER" id="PTHR19918:SF1">
    <property type="entry name" value="FIZZY-RELATED PROTEIN HOMOLOG"/>
    <property type="match status" value="1"/>
</dbReference>
<organism evidence="8 9">
    <name type="scientific">Entomortierella parvispora</name>
    <dbReference type="NCBI Taxonomy" id="205924"/>
    <lineage>
        <taxon>Eukaryota</taxon>
        <taxon>Fungi</taxon>
        <taxon>Fungi incertae sedis</taxon>
        <taxon>Mucoromycota</taxon>
        <taxon>Mortierellomycotina</taxon>
        <taxon>Mortierellomycetes</taxon>
        <taxon>Mortierellales</taxon>
        <taxon>Mortierellaceae</taxon>
        <taxon>Entomortierella</taxon>
    </lineage>
</organism>
<name>A0A9P3LRZ9_9FUNG</name>
<keyword evidence="8" id="KW-0132">Cell division</keyword>
<feature type="repeat" description="WD" evidence="5">
    <location>
        <begin position="515"/>
        <end position="559"/>
    </location>
</feature>
<evidence type="ECO:0000256" key="3">
    <source>
        <dbReference type="ARBA" id="ARBA00022737"/>
    </source>
</evidence>
<feature type="domain" description="CDC20/Fizzy WD40" evidence="7">
    <location>
        <begin position="345"/>
        <end position="634"/>
    </location>
</feature>
<accession>A0A9P3LRZ9</accession>
<dbReference type="PROSITE" id="PS50294">
    <property type="entry name" value="WD_REPEATS_REGION"/>
    <property type="match status" value="2"/>
</dbReference>
<dbReference type="InterPro" id="IPR001680">
    <property type="entry name" value="WD40_rpt"/>
</dbReference>
<keyword evidence="9" id="KW-1185">Reference proteome</keyword>
<evidence type="ECO:0000256" key="1">
    <source>
        <dbReference type="ARBA" id="ARBA00006445"/>
    </source>
</evidence>
<gene>
    <name evidence="8" type="ORF">EMPS_00862</name>
</gene>
<feature type="compositionally biased region" description="Polar residues" evidence="6">
    <location>
        <begin position="132"/>
        <end position="143"/>
    </location>
</feature>
<dbReference type="OrthoDB" id="10263272at2759"/>
<feature type="compositionally biased region" description="Basic and acidic residues" evidence="6">
    <location>
        <begin position="83"/>
        <end position="93"/>
    </location>
</feature>
<dbReference type="InterPro" id="IPR033010">
    <property type="entry name" value="Cdc20/Fizzy"/>
</dbReference>
<dbReference type="GO" id="GO:0031145">
    <property type="term" value="P:anaphase-promoting complex-dependent catabolic process"/>
    <property type="evidence" value="ECO:0007669"/>
    <property type="project" value="TreeGrafter"/>
</dbReference>
<proteinExistence type="inferred from homology"/>
<evidence type="ECO:0000259" key="7">
    <source>
        <dbReference type="Pfam" id="PF24807"/>
    </source>
</evidence>
<dbReference type="GO" id="GO:0010997">
    <property type="term" value="F:anaphase-promoting complex binding"/>
    <property type="evidence" value="ECO:0007669"/>
    <property type="project" value="InterPro"/>
</dbReference>
<dbReference type="Proteomes" id="UP000827284">
    <property type="component" value="Unassembled WGS sequence"/>
</dbReference>
<reference evidence="8" key="1">
    <citation type="submission" date="2021-11" db="EMBL/GenBank/DDBJ databases">
        <authorList>
            <person name="Herlambang A."/>
            <person name="Guo Y."/>
            <person name="Takashima Y."/>
            <person name="Nishizawa T."/>
        </authorList>
    </citation>
    <scope>NUCLEOTIDE SEQUENCE</scope>
    <source>
        <strain evidence="8">E1425</strain>
    </source>
</reference>
<dbReference type="GO" id="GO:0051301">
    <property type="term" value="P:cell division"/>
    <property type="evidence" value="ECO:0007669"/>
    <property type="project" value="UniProtKB-KW"/>
</dbReference>
<evidence type="ECO:0000313" key="8">
    <source>
        <dbReference type="EMBL" id="GJJ68516.1"/>
    </source>
</evidence>
<keyword evidence="3" id="KW-0677">Repeat</keyword>
<dbReference type="PROSITE" id="PS50082">
    <property type="entry name" value="WD_REPEATS_2"/>
    <property type="match status" value="4"/>
</dbReference>
<dbReference type="EMBL" id="BQFW01000002">
    <property type="protein sequence ID" value="GJJ68516.1"/>
    <property type="molecule type" value="Genomic_DNA"/>
</dbReference>
<dbReference type="GO" id="GO:1990757">
    <property type="term" value="F:ubiquitin ligase activator activity"/>
    <property type="evidence" value="ECO:0007669"/>
    <property type="project" value="TreeGrafter"/>
</dbReference>
<dbReference type="PANTHER" id="PTHR19918">
    <property type="entry name" value="CELL DIVISION CYCLE 20 CDC20 FIZZY -RELATED"/>
    <property type="match status" value="1"/>
</dbReference>
<dbReference type="InterPro" id="IPR056150">
    <property type="entry name" value="WD40_CDC20-Fz"/>
</dbReference>
<protein>
    <submittedName>
        <fullName evidence="8">Cell division cycle 20-like protein 1, cofactor of APC complex</fullName>
    </submittedName>
</protein>
<feature type="repeat" description="WD" evidence="5">
    <location>
        <begin position="473"/>
        <end position="504"/>
    </location>
</feature>
<dbReference type="GO" id="GO:1905786">
    <property type="term" value="P:positive regulation of anaphase-promoting complex-dependent catabolic process"/>
    <property type="evidence" value="ECO:0007669"/>
    <property type="project" value="TreeGrafter"/>
</dbReference>
<feature type="region of interest" description="Disordered" evidence="6">
    <location>
        <begin position="642"/>
        <end position="662"/>
    </location>
</feature>
<keyword evidence="2 5" id="KW-0853">WD repeat</keyword>
<dbReference type="AlphaFoldDB" id="A0A9P3LRZ9"/>
<evidence type="ECO:0000256" key="2">
    <source>
        <dbReference type="ARBA" id="ARBA00022574"/>
    </source>
</evidence>
<comment type="similarity">
    <text evidence="1">Belongs to the WD repeat CDC20/Fizzy family.</text>
</comment>
<comment type="caution">
    <text evidence="8">The sequence shown here is derived from an EMBL/GenBank/DDBJ whole genome shotgun (WGS) entry which is preliminary data.</text>
</comment>
<evidence type="ECO:0000256" key="6">
    <source>
        <dbReference type="SAM" id="MobiDB-lite"/>
    </source>
</evidence>
<evidence type="ECO:0000313" key="9">
    <source>
        <dbReference type="Proteomes" id="UP000827284"/>
    </source>
</evidence>
<feature type="repeat" description="WD" evidence="5">
    <location>
        <begin position="390"/>
        <end position="431"/>
    </location>
</feature>
<dbReference type="InterPro" id="IPR036322">
    <property type="entry name" value="WD40_repeat_dom_sf"/>
</dbReference>
<dbReference type="Gene3D" id="2.130.10.10">
    <property type="entry name" value="YVTN repeat-like/Quinoprotein amine dehydrogenase"/>
    <property type="match status" value="1"/>
</dbReference>
<dbReference type="PROSITE" id="PS00678">
    <property type="entry name" value="WD_REPEATS_1"/>
    <property type="match status" value="2"/>
</dbReference>
<feature type="compositionally biased region" description="Low complexity" evidence="6">
    <location>
        <begin position="119"/>
        <end position="131"/>
    </location>
</feature>